<accession>A0A8J2XM91</accession>
<dbReference type="SUPFAM" id="SSF53474">
    <property type="entry name" value="alpha/beta-Hydrolases"/>
    <property type="match status" value="1"/>
</dbReference>
<dbReference type="InterPro" id="IPR029058">
    <property type="entry name" value="AB_hydrolase_fold"/>
</dbReference>
<dbReference type="Pfam" id="PF06821">
    <property type="entry name" value="Ser_hydrolase"/>
    <property type="match status" value="1"/>
</dbReference>
<dbReference type="GO" id="GO:0016787">
    <property type="term" value="F:hydrolase activity"/>
    <property type="evidence" value="ECO:0007669"/>
    <property type="project" value="InterPro"/>
</dbReference>
<reference evidence="1" key="1">
    <citation type="journal article" date="2014" name="Int. J. Syst. Evol. Microbiol.">
        <title>Complete genome sequence of Corynebacterium casei LMG S-19264T (=DSM 44701T), isolated from a smear-ripened cheese.</title>
        <authorList>
            <consortium name="US DOE Joint Genome Institute (JGI-PGF)"/>
            <person name="Walter F."/>
            <person name="Albersmeier A."/>
            <person name="Kalinowski J."/>
            <person name="Ruckert C."/>
        </authorList>
    </citation>
    <scope>NUCLEOTIDE SEQUENCE</scope>
    <source>
        <strain evidence="1">CGMCC 1.12785</strain>
    </source>
</reference>
<gene>
    <name evidence="1" type="ORF">GCM10011333_34790</name>
</gene>
<comment type="caution">
    <text evidence="1">The sequence shown here is derived from an EMBL/GenBank/DDBJ whole genome shotgun (WGS) entry which is preliminary data.</text>
</comment>
<proteinExistence type="predicted"/>
<dbReference type="AlphaFoldDB" id="A0A8J2XM91"/>
<dbReference type="Gene3D" id="3.40.50.1820">
    <property type="entry name" value="alpha/beta hydrolase"/>
    <property type="match status" value="1"/>
</dbReference>
<protein>
    <recommendedName>
        <fullName evidence="3">Serine hydrolase</fullName>
    </recommendedName>
</protein>
<dbReference type="EMBL" id="BMFY01000036">
    <property type="protein sequence ID" value="GGA29234.1"/>
    <property type="molecule type" value="Genomic_DNA"/>
</dbReference>
<reference evidence="1" key="2">
    <citation type="submission" date="2020-09" db="EMBL/GenBank/DDBJ databases">
        <authorList>
            <person name="Sun Q."/>
            <person name="Zhou Y."/>
        </authorList>
    </citation>
    <scope>NUCLEOTIDE SEQUENCE</scope>
    <source>
        <strain evidence="1">CGMCC 1.12785</strain>
    </source>
</reference>
<keyword evidence="2" id="KW-1185">Reference proteome</keyword>
<evidence type="ECO:0000313" key="2">
    <source>
        <dbReference type="Proteomes" id="UP000616114"/>
    </source>
</evidence>
<dbReference type="Proteomes" id="UP000616114">
    <property type="component" value="Unassembled WGS sequence"/>
</dbReference>
<sequence>MVIAHSLGCLAVLRYLSSLRTDWNLGGLVLVSGFTRKLPALPELDGFITSGLDVSTVRQRVQKIPVLRSDNDGLVPSAFSDELATLLGVKAHVQSGAGHFLAEDGVTELPRLLDWIQ</sequence>
<evidence type="ECO:0008006" key="3">
    <source>
        <dbReference type="Google" id="ProtNLM"/>
    </source>
</evidence>
<organism evidence="1 2">
    <name type="scientific">Sediminivirga luteola</name>
    <dbReference type="NCBI Taxonomy" id="1774748"/>
    <lineage>
        <taxon>Bacteria</taxon>
        <taxon>Bacillati</taxon>
        <taxon>Actinomycetota</taxon>
        <taxon>Actinomycetes</taxon>
        <taxon>Micrococcales</taxon>
        <taxon>Brevibacteriaceae</taxon>
        <taxon>Sediminivirga</taxon>
    </lineage>
</organism>
<evidence type="ECO:0000313" key="1">
    <source>
        <dbReference type="EMBL" id="GGA29234.1"/>
    </source>
</evidence>
<dbReference type="PANTHER" id="PTHR15394">
    <property type="entry name" value="SERINE HYDROLASE RBBP9"/>
    <property type="match status" value="1"/>
</dbReference>
<dbReference type="PANTHER" id="PTHR15394:SF3">
    <property type="entry name" value="SERINE HYDROLASE RBBP9"/>
    <property type="match status" value="1"/>
</dbReference>
<name>A0A8J2XM91_9MICO</name>
<dbReference type="InterPro" id="IPR010662">
    <property type="entry name" value="RBBP9/YdeN"/>
</dbReference>